<dbReference type="Proteomes" id="UP000735302">
    <property type="component" value="Unassembled WGS sequence"/>
</dbReference>
<protein>
    <submittedName>
        <fullName evidence="1">Uncharacterized protein</fullName>
    </submittedName>
</protein>
<keyword evidence="2" id="KW-1185">Reference proteome</keyword>
<proteinExistence type="predicted"/>
<evidence type="ECO:0000313" key="1">
    <source>
        <dbReference type="EMBL" id="GFO36936.1"/>
    </source>
</evidence>
<organism evidence="1 2">
    <name type="scientific">Plakobranchus ocellatus</name>
    <dbReference type="NCBI Taxonomy" id="259542"/>
    <lineage>
        <taxon>Eukaryota</taxon>
        <taxon>Metazoa</taxon>
        <taxon>Spiralia</taxon>
        <taxon>Lophotrochozoa</taxon>
        <taxon>Mollusca</taxon>
        <taxon>Gastropoda</taxon>
        <taxon>Heterobranchia</taxon>
        <taxon>Euthyneura</taxon>
        <taxon>Panpulmonata</taxon>
        <taxon>Sacoglossa</taxon>
        <taxon>Placobranchoidea</taxon>
        <taxon>Plakobranchidae</taxon>
        <taxon>Plakobranchus</taxon>
    </lineage>
</organism>
<dbReference type="AlphaFoldDB" id="A0AAV4CYP8"/>
<comment type="caution">
    <text evidence="1">The sequence shown here is derived from an EMBL/GenBank/DDBJ whole genome shotgun (WGS) entry which is preliminary data.</text>
</comment>
<name>A0AAV4CYP8_9GAST</name>
<dbReference type="EMBL" id="BLXT01007159">
    <property type="protein sequence ID" value="GFO36936.1"/>
    <property type="molecule type" value="Genomic_DNA"/>
</dbReference>
<evidence type="ECO:0000313" key="2">
    <source>
        <dbReference type="Proteomes" id="UP000735302"/>
    </source>
</evidence>
<sequence>MRKPGIGMESKRKTKEHNGKMNWSQLQEMGNNCTEVTALIQELQSASQCTGPAVEFDLILSSRFHTLIHRYVDFIDFNTFRWMERDSGKIWRPHSGDNGESFSLPSEKNPIISTRLSHRTPKLITVLGKPCHPHRRPGRLSRQMNYS</sequence>
<reference evidence="1 2" key="1">
    <citation type="journal article" date="2021" name="Elife">
        <title>Chloroplast acquisition without the gene transfer in kleptoplastic sea slugs, Plakobranchus ocellatus.</title>
        <authorList>
            <person name="Maeda T."/>
            <person name="Takahashi S."/>
            <person name="Yoshida T."/>
            <person name="Shimamura S."/>
            <person name="Takaki Y."/>
            <person name="Nagai Y."/>
            <person name="Toyoda A."/>
            <person name="Suzuki Y."/>
            <person name="Arimoto A."/>
            <person name="Ishii H."/>
            <person name="Satoh N."/>
            <person name="Nishiyama T."/>
            <person name="Hasebe M."/>
            <person name="Maruyama T."/>
            <person name="Minagawa J."/>
            <person name="Obokata J."/>
            <person name="Shigenobu S."/>
        </authorList>
    </citation>
    <scope>NUCLEOTIDE SEQUENCE [LARGE SCALE GENOMIC DNA]</scope>
</reference>
<accession>A0AAV4CYP8</accession>
<gene>
    <name evidence="1" type="ORF">PoB_006344100</name>
</gene>